<dbReference type="PANTHER" id="PTHR11412">
    <property type="entry name" value="MACROGLOBULIN / COMPLEMENT"/>
    <property type="match status" value="1"/>
</dbReference>
<accession>A0ABT8WB53</accession>
<dbReference type="InterPro" id="IPR008930">
    <property type="entry name" value="Terpenoid_cyclase/PrenylTrfase"/>
</dbReference>
<comment type="caution">
    <text evidence="5">The sequence shown here is derived from an EMBL/GenBank/DDBJ whole genome shotgun (WGS) entry which is preliminary data.</text>
</comment>
<sequence length="1525" mass="172099">MKTYKHRTPFILITFLILTVSLTAFKSIYIEKAPLEKIYTQTDRSFYFPGETIWFKSYIVSEANTISSISDIMNAELISPKGTSVRKIKLSIENGYAYGDFDINNSWVGGIYTLKMYTNWMRNFGEDAFFTKKITIQKIVKPNLLLNLKFEKEGYGKASTVIANFEVKDLKNKPLKNKEITFETSIKGKKITSKTITTNNKGKANPTFVLPDNLQTTDVVLNILVPYNGTTESISRSVPVVLDNIDLQFFPESGKTISGTTNKIAFKAINEFGKPVDVSGEIVDKNNVIISTFNSFHDGMGAFSLSPKKGETYYAKIKKPFISSRNIELPKVYENGTRFSITTDSLKTTLNIFSTENKPLYLEISNASQKLLGKTITSTKKEISINTKSFPIGITKFSLLNTNKDIVAERLVFINENKKLHVNIQLDKTIYETREKVNVSISTTDHNNNPIPSNLSVSIADNKLLSFADDKQDHILSYLLISSELKGKIHKPSFYFNPKESKSHLALDYIMLTHGWRNYLNIQNVTLENASFKPEQKSIQSGTIVDEKGNPVKANLLLFDQYGNKVLVFESNEHGKFSFKSKEGSTSTLIVYTENSKKLKILEDKYKEGYYSDIKNAFNKENSEKTKVFSKNESPLQEIIEQKAVANIALTEDISSLDEVTINAGYYKTSQREQTGSIAYIVAAEITPNPNTVLSAMQGRISGVNIIEDSGIGNTFKIMIRGNRSISGNNDPLFIIDGVPHNQNEFGNIDANQVSSVTVLKDDDASAIYGPRAANGVVLVTTKNNKYLNNRGKKKLNNAKYNNYTVATFYNKNLSKTYTPQQFYIPKYGGKILPEERTDFRQTIYWNPIVQTDENGKAEFEFYNSDAITSFKITAEGIGFNGLLGRQEKMYATNKILNIDFKSPNYMTLNDTISLPLTITNETKNSITTNLEITLPEHVKLIEPFDPQITVTANKSVIKNIQVVPIKTGKDILMECRLKSENFSDIVKRKTTILSPYFPTQISISDSKSQNFQFDINHVVDNSIKAEFNIYTDVVGDVMNGIEGLIRKPYGCFEQTSSSTYPNIMVLKYLKESGKSNPEIENKAMNFIKEGYERLISFETKEGGFEWFGKTPPHETLTAYGILEFTEMKEVYDNVDQKMIDRTVKWLLNRKDGKGGFKKSKKGYDSFASSPLDVSNAYIVYALSQAKINADISLEHITAYNEALKSKDTYKMALLALSSYNLNQKEKATVLINKIKENIDAFGFKKLPVNNTITRSYGNAKNIETTAFTLLALMKEDTPNEFLISNGIEYLVSQRKHNTFGSTQSTAMALKALIEYTKSQKRKIINQNDTIELIINGQTLTKKLEISNNGKITINQIKNLLKEGKQNVEVRFVNPKVSFPYSLNVTWDSYLPDSSTNCPINLETIITDNPYKVGDNVSMSINVTNKKNEKLGMALAIVGIPSGTTAQPWQLKELLEQNKIAYYEVFDNYLVFYWRQFNVSETKTIRLDLKADIAGIYQAPASTAYLYYGDEYSTWISGNKLEIRN</sequence>
<keyword evidence="5" id="KW-0675">Receptor</keyword>
<dbReference type="SMART" id="SM01360">
    <property type="entry name" value="A2M"/>
    <property type="match status" value="1"/>
</dbReference>
<comment type="similarity">
    <text evidence="3">Belongs to the TonB-dependent receptor family.</text>
</comment>
<dbReference type="InterPro" id="IPR036595">
    <property type="entry name" value="A-macroglobulin_rcpt-bd_sf"/>
</dbReference>
<evidence type="ECO:0000313" key="5">
    <source>
        <dbReference type="EMBL" id="MDO5970378.1"/>
    </source>
</evidence>
<keyword evidence="3" id="KW-0472">Membrane</keyword>
<dbReference type="CDD" id="cd02891">
    <property type="entry name" value="A2M_like"/>
    <property type="match status" value="1"/>
</dbReference>
<dbReference type="InterPro" id="IPR023997">
    <property type="entry name" value="TonB-dep_OMP_SusC/RagA_CS"/>
</dbReference>
<keyword evidence="3" id="KW-0998">Cell outer membrane</keyword>
<comment type="subcellular location">
    <subcellularLocation>
        <location evidence="3">Cell outer membrane</location>
        <topology evidence="3">Multi-pass membrane protein</topology>
    </subcellularLocation>
</comment>
<keyword evidence="3" id="KW-0812">Transmembrane</keyword>
<feature type="domain" description="Alpha-2-macroglobulin" evidence="4">
    <location>
        <begin position="843"/>
        <end position="933"/>
    </location>
</feature>
<evidence type="ECO:0000313" key="6">
    <source>
        <dbReference type="Proteomes" id="UP001176883"/>
    </source>
</evidence>
<keyword evidence="6" id="KW-1185">Reference proteome</keyword>
<dbReference type="Gene3D" id="2.60.40.690">
    <property type="entry name" value="Alpha-macroglobulin, receptor-binding domain"/>
    <property type="match status" value="1"/>
</dbReference>
<dbReference type="Pfam" id="PF07715">
    <property type="entry name" value="Plug"/>
    <property type="match status" value="1"/>
</dbReference>
<keyword evidence="3" id="KW-1134">Transmembrane beta strand</keyword>
<dbReference type="InterPro" id="IPR037066">
    <property type="entry name" value="Plug_dom_sf"/>
</dbReference>
<evidence type="ECO:0000259" key="4">
    <source>
        <dbReference type="SMART" id="SM01360"/>
    </source>
</evidence>
<dbReference type="NCBIfam" id="TIGR04057">
    <property type="entry name" value="SusC_RagA_signa"/>
    <property type="match status" value="1"/>
</dbReference>
<keyword evidence="2" id="KW-0882">Thioester bond</keyword>
<evidence type="ECO:0000256" key="3">
    <source>
        <dbReference type="PROSITE-ProRule" id="PRU01360"/>
    </source>
</evidence>
<keyword evidence="3" id="KW-0813">Transport</keyword>
<evidence type="ECO:0000256" key="2">
    <source>
        <dbReference type="ARBA" id="ARBA00022966"/>
    </source>
</evidence>
<protein>
    <submittedName>
        <fullName evidence="5">TonB-dependent receptor plug domain-containing protein</fullName>
    </submittedName>
</protein>
<dbReference type="Pfam" id="PF00207">
    <property type="entry name" value="A2M"/>
    <property type="match status" value="1"/>
</dbReference>
<evidence type="ECO:0000256" key="1">
    <source>
        <dbReference type="ARBA" id="ARBA00022729"/>
    </source>
</evidence>
<dbReference type="Proteomes" id="UP001176883">
    <property type="component" value="Unassembled WGS sequence"/>
</dbReference>
<dbReference type="InterPro" id="IPR039426">
    <property type="entry name" value="TonB-dep_rcpt-like"/>
</dbReference>
<organism evidence="5 6">
    <name type="scientific">Flavivirga aquimarina</name>
    <dbReference type="NCBI Taxonomy" id="2027862"/>
    <lineage>
        <taxon>Bacteria</taxon>
        <taxon>Pseudomonadati</taxon>
        <taxon>Bacteroidota</taxon>
        <taxon>Flavobacteriia</taxon>
        <taxon>Flavobacteriales</taxon>
        <taxon>Flavobacteriaceae</taxon>
        <taxon>Flavivirga</taxon>
    </lineage>
</organism>
<dbReference type="Gene3D" id="2.170.130.10">
    <property type="entry name" value="TonB-dependent receptor, plug domain"/>
    <property type="match status" value="1"/>
</dbReference>
<dbReference type="SUPFAM" id="SSF49410">
    <property type="entry name" value="Alpha-macroglobulin receptor domain"/>
    <property type="match status" value="1"/>
</dbReference>
<dbReference type="RefSeq" id="WP_303278069.1">
    <property type="nucleotide sequence ID" value="NZ_JAUOEK010000119.1"/>
</dbReference>
<gene>
    <name evidence="5" type="ORF">Q4Q35_11235</name>
</gene>
<dbReference type="InterPro" id="IPR047565">
    <property type="entry name" value="Alpha-macroglob_thiol-ester_cl"/>
</dbReference>
<proteinExistence type="inferred from homology"/>
<dbReference type="InterPro" id="IPR011626">
    <property type="entry name" value="Alpha-macroglobulin_TED"/>
</dbReference>
<dbReference type="SMART" id="SM01419">
    <property type="entry name" value="Thiol-ester_cl"/>
    <property type="match status" value="1"/>
</dbReference>
<keyword evidence="1" id="KW-0732">Signal</keyword>
<dbReference type="PROSITE" id="PS52016">
    <property type="entry name" value="TONB_DEPENDENT_REC_3"/>
    <property type="match status" value="1"/>
</dbReference>
<dbReference type="Pfam" id="PF07678">
    <property type="entry name" value="TED_complement"/>
    <property type="match status" value="1"/>
</dbReference>
<dbReference type="SUPFAM" id="SSF48239">
    <property type="entry name" value="Terpenoid cyclases/Protein prenyltransferases"/>
    <property type="match status" value="1"/>
</dbReference>
<dbReference type="EMBL" id="JAUOEK010000119">
    <property type="protein sequence ID" value="MDO5970378.1"/>
    <property type="molecule type" value="Genomic_DNA"/>
</dbReference>
<dbReference type="SUPFAM" id="SSF56935">
    <property type="entry name" value="Porins"/>
    <property type="match status" value="1"/>
</dbReference>
<dbReference type="Gene3D" id="1.50.10.20">
    <property type="match status" value="1"/>
</dbReference>
<dbReference type="InterPro" id="IPR012910">
    <property type="entry name" value="Plug_dom"/>
</dbReference>
<dbReference type="PANTHER" id="PTHR11412:SF136">
    <property type="entry name" value="CD109 ANTIGEN"/>
    <property type="match status" value="1"/>
</dbReference>
<dbReference type="InterPro" id="IPR050473">
    <property type="entry name" value="A2M/Complement_sys"/>
</dbReference>
<dbReference type="InterPro" id="IPR001599">
    <property type="entry name" value="Macroglobln_a2"/>
</dbReference>
<reference evidence="5" key="1">
    <citation type="submission" date="2023-07" db="EMBL/GenBank/DDBJ databases">
        <title>Two novel species in the genus Flavivirga.</title>
        <authorList>
            <person name="Kwon K."/>
        </authorList>
    </citation>
    <scope>NUCLEOTIDE SEQUENCE</scope>
    <source>
        <strain evidence="5">KCTC 52353</strain>
    </source>
</reference>
<dbReference type="Gene3D" id="2.60.40.1930">
    <property type="match status" value="1"/>
</dbReference>
<name>A0ABT8WB53_9FLAO</name>